<evidence type="ECO:0000313" key="2">
    <source>
        <dbReference type="EMBL" id="KAJ6264181.1"/>
    </source>
</evidence>
<comment type="caution">
    <text evidence="2">The sequence shown here is derived from an EMBL/GenBank/DDBJ whole genome shotgun (WGS) entry which is preliminary data.</text>
</comment>
<dbReference type="AlphaFoldDB" id="A0AAD6J7R3"/>
<dbReference type="GO" id="GO:0004672">
    <property type="term" value="F:protein kinase activity"/>
    <property type="evidence" value="ECO:0007669"/>
    <property type="project" value="InterPro"/>
</dbReference>
<name>A0AAD6J7R3_DREDA</name>
<gene>
    <name evidence="2" type="ORF">Dda_0323</name>
</gene>
<sequence>MSLENTDTVLEAAPTPSFPDYTTDELGITPESLTGAQLDHGGHSVVFKLTTLPSTIPSPTPAVLKLTTSKAYCSKAQQDRAPPPPPPPPERPKRQPPDATASGPKFRFAPRPNPKAVASHCHRSPDRDQANAFFSSESTCYSLLQSPLPAVPCTPVAYATVTVSPSLVPHLQRTHAMSPRRTRNGVLPIKGILISYVPGVRLSSFRSIPAEIARKVIEGLSFIHSRGVLHRDVKKRNVLIVPTVRASSGGATDDDDIRDALVDPLDGGEDVFWIDFSNSLTVEGFWSSRAHANEASFASAKSEELREASKMVDRLQR</sequence>
<organism evidence="2 3">
    <name type="scientific">Drechslerella dactyloides</name>
    <name type="common">Nematode-trapping fungus</name>
    <name type="synonym">Arthrobotrys dactyloides</name>
    <dbReference type="NCBI Taxonomy" id="74499"/>
    <lineage>
        <taxon>Eukaryota</taxon>
        <taxon>Fungi</taxon>
        <taxon>Dikarya</taxon>
        <taxon>Ascomycota</taxon>
        <taxon>Pezizomycotina</taxon>
        <taxon>Orbiliomycetes</taxon>
        <taxon>Orbiliales</taxon>
        <taxon>Orbiliaceae</taxon>
        <taxon>Drechslerella</taxon>
    </lineage>
</organism>
<dbReference type="GO" id="GO:0005524">
    <property type="term" value="F:ATP binding"/>
    <property type="evidence" value="ECO:0007669"/>
    <property type="project" value="InterPro"/>
</dbReference>
<dbReference type="EMBL" id="JAQGDS010000001">
    <property type="protein sequence ID" value="KAJ6264181.1"/>
    <property type="molecule type" value="Genomic_DNA"/>
</dbReference>
<reference evidence="2" key="1">
    <citation type="submission" date="2023-01" db="EMBL/GenBank/DDBJ databases">
        <title>The chitinases involved in constricting ring structure development in the nematode-trapping fungus Drechslerella dactyloides.</title>
        <authorList>
            <person name="Wang R."/>
            <person name="Zhang L."/>
            <person name="Tang P."/>
            <person name="Li S."/>
            <person name="Liang L."/>
        </authorList>
    </citation>
    <scope>NUCLEOTIDE SEQUENCE</scope>
    <source>
        <strain evidence="2">YMF1.00031</strain>
    </source>
</reference>
<dbReference type="Gene3D" id="1.10.510.10">
    <property type="entry name" value="Transferase(Phosphotransferase) domain 1"/>
    <property type="match status" value="1"/>
</dbReference>
<feature type="region of interest" description="Disordered" evidence="1">
    <location>
        <begin position="74"/>
        <end position="125"/>
    </location>
</feature>
<dbReference type="SUPFAM" id="SSF56112">
    <property type="entry name" value="Protein kinase-like (PK-like)"/>
    <property type="match status" value="1"/>
</dbReference>
<dbReference type="InterPro" id="IPR011009">
    <property type="entry name" value="Kinase-like_dom_sf"/>
</dbReference>
<accession>A0AAD6J7R3</accession>
<feature type="region of interest" description="Disordered" evidence="1">
    <location>
        <begin position="1"/>
        <end position="26"/>
    </location>
</feature>
<evidence type="ECO:0000313" key="3">
    <source>
        <dbReference type="Proteomes" id="UP001221413"/>
    </source>
</evidence>
<evidence type="ECO:0008006" key="4">
    <source>
        <dbReference type="Google" id="ProtNLM"/>
    </source>
</evidence>
<evidence type="ECO:0000256" key="1">
    <source>
        <dbReference type="SAM" id="MobiDB-lite"/>
    </source>
</evidence>
<dbReference type="PROSITE" id="PS00108">
    <property type="entry name" value="PROTEIN_KINASE_ST"/>
    <property type="match status" value="1"/>
</dbReference>
<protein>
    <recommendedName>
        <fullName evidence="4">Protein kinase domain-containing protein</fullName>
    </recommendedName>
</protein>
<dbReference type="Proteomes" id="UP001221413">
    <property type="component" value="Unassembled WGS sequence"/>
</dbReference>
<proteinExistence type="predicted"/>
<keyword evidence="3" id="KW-1185">Reference proteome</keyword>
<dbReference type="InterPro" id="IPR008271">
    <property type="entry name" value="Ser/Thr_kinase_AS"/>
</dbReference>